<dbReference type="Proteomes" id="UP000266841">
    <property type="component" value="Unassembled WGS sequence"/>
</dbReference>
<feature type="domain" description="Peptidase M3A/M3B catalytic" evidence="9">
    <location>
        <begin position="218"/>
        <end position="708"/>
    </location>
</feature>
<evidence type="ECO:0000313" key="11">
    <source>
        <dbReference type="Proteomes" id="UP000266841"/>
    </source>
</evidence>
<accession>K0T538</accession>
<evidence type="ECO:0000256" key="4">
    <source>
        <dbReference type="ARBA" id="ARBA00022801"/>
    </source>
</evidence>
<name>K0T538_THAOC</name>
<dbReference type="Pfam" id="PF01432">
    <property type="entry name" value="Peptidase_M3"/>
    <property type="match status" value="1"/>
</dbReference>
<proteinExistence type="inferred from homology"/>
<dbReference type="OrthoDB" id="534666at2759"/>
<keyword evidence="5 7" id="KW-0862">Zinc</keyword>
<dbReference type="InterPro" id="IPR045090">
    <property type="entry name" value="Pept_M3A_M3B"/>
</dbReference>
<dbReference type="InterPro" id="IPR001567">
    <property type="entry name" value="Pept_M3A_M3B_dom"/>
</dbReference>
<dbReference type="GO" id="GO:0046872">
    <property type="term" value="F:metal ion binding"/>
    <property type="evidence" value="ECO:0007669"/>
    <property type="project" value="UniProtKB-UniRule"/>
</dbReference>
<evidence type="ECO:0000256" key="3">
    <source>
        <dbReference type="ARBA" id="ARBA00022723"/>
    </source>
</evidence>
<keyword evidence="4 7" id="KW-0378">Hydrolase</keyword>
<comment type="cofactor">
    <cofactor evidence="7">
        <name>Zn(2+)</name>
        <dbReference type="ChEBI" id="CHEBI:29105"/>
    </cofactor>
    <text evidence="7">Binds 1 zinc ion.</text>
</comment>
<keyword evidence="11" id="KW-1185">Reference proteome</keyword>
<dbReference type="AlphaFoldDB" id="K0T538"/>
<evidence type="ECO:0000256" key="5">
    <source>
        <dbReference type="ARBA" id="ARBA00022833"/>
    </source>
</evidence>
<comment type="caution">
    <text evidence="10">The sequence shown here is derived from an EMBL/GenBank/DDBJ whole genome shotgun (WGS) entry which is preliminary data.</text>
</comment>
<keyword evidence="3 7" id="KW-0479">Metal-binding</keyword>
<sequence>MGCHSMPHKIIMLDSTPPPPPLSFEETTPLSITAELNRVRDYFCKALNSIKNKGKADVISAFSLALGEASAASARLTLPSMVHEDQDVRRQSNQVKDELAVMFSKALSDREIFTIMQAAASSAPPDAGKVADRILSIMIQNGCSNDQSSDHEEKLTTIRVEIERQCTEFCENINENAAFLLFSDDELAGLDDLDRYPVDETTEKRRVTLKAPDTLPILKSAVESETRRAVLQAMSTKCQEENTRRFENVLELRQQCVDAMKLYNCHAEHELATKMAQADVALSFLTEMVDAYKTKLENETKLLVQLKRLELGLSSDDDEEVSLDAWDLAFYTSQFKAQFAGVDEAVLRQYFPLEHVKSTILAIYEELFGLKFERDLTAEVWHDDVECYAVFDSTSRELQGWFYLDLFPRKGKYSHQCVYPLSPSFEREDGSRVLPSCVNLGNLSPPREGKPSLLMWREVQTFFHEFGHVMHCLLADTKHSIESWTWSAVPWPGGVQQDFLEVRRQISTLFAPFRADDSNQPVEVLKRLSKHIDNDSSLPDETILSLNNSRTLMTGHAKSKYLAMSLFDFKVHSEPFIAPNEQPESTLDSRRYELDGEIHGAASLFNAMVKKYTGIEQIPGSFAGASWLHLMQGYDAGYYGYIWSEAYAADLFHRFELLSNEGKSIIDPNLGRQYREKILAPCATRGGFELLKDFLGRDPSTEAFKRRVQKPWTPLKDDRMLESLVKNGRGVLFDL</sequence>
<dbReference type="CDD" id="cd06455">
    <property type="entry name" value="M3A_TOP"/>
    <property type="match status" value="1"/>
</dbReference>
<evidence type="ECO:0000256" key="7">
    <source>
        <dbReference type="RuleBase" id="RU003435"/>
    </source>
</evidence>
<dbReference type="Gene3D" id="1.10.1370.10">
    <property type="entry name" value="Neurolysin, domain 3"/>
    <property type="match status" value="1"/>
</dbReference>
<dbReference type="FunFam" id="3.40.390.10:FF:000074">
    <property type="entry name" value="Metalloprotease"/>
    <property type="match status" value="1"/>
</dbReference>
<comment type="similarity">
    <text evidence="1 7">Belongs to the peptidase M3 family.</text>
</comment>
<dbReference type="eggNOG" id="KOG2089">
    <property type="taxonomic scope" value="Eukaryota"/>
</dbReference>
<feature type="region of interest" description="Disordered" evidence="8">
    <location>
        <begin position="1"/>
        <end position="20"/>
    </location>
</feature>
<reference evidence="10 11" key="1">
    <citation type="journal article" date="2012" name="Genome Biol.">
        <title>Genome and low-iron response of an oceanic diatom adapted to chronic iron limitation.</title>
        <authorList>
            <person name="Lommer M."/>
            <person name="Specht M."/>
            <person name="Roy A.S."/>
            <person name="Kraemer L."/>
            <person name="Andreson R."/>
            <person name="Gutowska M.A."/>
            <person name="Wolf J."/>
            <person name="Bergner S.V."/>
            <person name="Schilhabel M.B."/>
            <person name="Klostermeier U.C."/>
            <person name="Beiko R.G."/>
            <person name="Rosenstiel P."/>
            <person name="Hippler M."/>
            <person name="Laroche J."/>
        </authorList>
    </citation>
    <scope>NUCLEOTIDE SEQUENCE [LARGE SCALE GENOMIC DNA]</scope>
    <source>
        <strain evidence="10 11">CCMP1005</strain>
    </source>
</reference>
<keyword evidence="6 7" id="KW-0482">Metalloprotease</keyword>
<gene>
    <name evidence="10" type="ORF">THAOC_10338</name>
</gene>
<organism evidence="10 11">
    <name type="scientific">Thalassiosira oceanica</name>
    <name type="common">Marine diatom</name>
    <dbReference type="NCBI Taxonomy" id="159749"/>
    <lineage>
        <taxon>Eukaryota</taxon>
        <taxon>Sar</taxon>
        <taxon>Stramenopiles</taxon>
        <taxon>Ochrophyta</taxon>
        <taxon>Bacillariophyta</taxon>
        <taxon>Coscinodiscophyceae</taxon>
        <taxon>Thalassiosirophycidae</taxon>
        <taxon>Thalassiosirales</taxon>
        <taxon>Thalassiosiraceae</taxon>
        <taxon>Thalassiosira</taxon>
    </lineage>
</organism>
<dbReference type="SUPFAM" id="SSF55486">
    <property type="entry name" value="Metalloproteases ('zincins'), catalytic domain"/>
    <property type="match status" value="1"/>
</dbReference>
<dbReference type="InterPro" id="IPR024077">
    <property type="entry name" value="Neurolysin/TOP_dom2"/>
</dbReference>
<evidence type="ECO:0000256" key="6">
    <source>
        <dbReference type="ARBA" id="ARBA00023049"/>
    </source>
</evidence>
<dbReference type="OMA" id="RSGAWCS"/>
<evidence type="ECO:0000313" key="10">
    <source>
        <dbReference type="EMBL" id="EJK68476.1"/>
    </source>
</evidence>
<evidence type="ECO:0000256" key="1">
    <source>
        <dbReference type="ARBA" id="ARBA00006040"/>
    </source>
</evidence>
<dbReference type="Gene3D" id="3.40.390.10">
    <property type="entry name" value="Collagenase (Catalytic Domain)"/>
    <property type="match status" value="1"/>
</dbReference>
<dbReference type="PANTHER" id="PTHR11804">
    <property type="entry name" value="PROTEASE M3 THIMET OLIGOPEPTIDASE-RELATED"/>
    <property type="match status" value="1"/>
</dbReference>
<evidence type="ECO:0000256" key="8">
    <source>
        <dbReference type="SAM" id="MobiDB-lite"/>
    </source>
</evidence>
<dbReference type="InterPro" id="IPR024079">
    <property type="entry name" value="MetalloPept_cat_dom_sf"/>
</dbReference>
<dbReference type="GO" id="GO:0006508">
    <property type="term" value="P:proteolysis"/>
    <property type="evidence" value="ECO:0007669"/>
    <property type="project" value="UniProtKB-KW"/>
</dbReference>
<dbReference type="EMBL" id="AGNL01011297">
    <property type="protein sequence ID" value="EJK68476.1"/>
    <property type="molecule type" value="Genomic_DNA"/>
</dbReference>
<dbReference type="GO" id="GO:0006518">
    <property type="term" value="P:peptide metabolic process"/>
    <property type="evidence" value="ECO:0007669"/>
    <property type="project" value="TreeGrafter"/>
</dbReference>
<dbReference type="PANTHER" id="PTHR11804:SF82">
    <property type="entry name" value="THIMET OLIGOPEPTIDASE-RELATED"/>
    <property type="match status" value="1"/>
</dbReference>
<evidence type="ECO:0000259" key="9">
    <source>
        <dbReference type="Pfam" id="PF01432"/>
    </source>
</evidence>
<dbReference type="GO" id="GO:0004222">
    <property type="term" value="F:metalloendopeptidase activity"/>
    <property type="evidence" value="ECO:0007669"/>
    <property type="project" value="InterPro"/>
</dbReference>
<evidence type="ECO:0000256" key="2">
    <source>
        <dbReference type="ARBA" id="ARBA00022670"/>
    </source>
</evidence>
<protein>
    <recommendedName>
        <fullName evidence="9">Peptidase M3A/M3B catalytic domain-containing protein</fullName>
    </recommendedName>
</protein>
<keyword evidence="2 7" id="KW-0645">Protease</keyword>